<dbReference type="AlphaFoldDB" id="X6PD37"/>
<dbReference type="Proteomes" id="UP000023152">
    <property type="component" value="Unassembled WGS sequence"/>
</dbReference>
<accession>X6PD37</accession>
<gene>
    <name evidence="1" type="ORF">RFI_00686</name>
</gene>
<organism evidence="1 2">
    <name type="scientific">Reticulomyxa filosa</name>
    <dbReference type="NCBI Taxonomy" id="46433"/>
    <lineage>
        <taxon>Eukaryota</taxon>
        <taxon>Sar</taxon>
        <taxon>Rhizaria</taxon>
        <taxon>Retaria</taxon>
        <taxon>Foraminifera</taxon>
        <taxon>Monothalamids</taxon>
        <taxon>Reticulomyxidae</taxon>
        <taxon>Reticulomyxa</taxon>
    </lineage>
</organism>
<keyword evidence="2" id="KW-1185">Reference proteome</keyword>
<name>X6PD37_RETFI</name>
<evidence type="ECO:0000313" key="2">
    <source>
        <dbReference type="Proteomes" id="UP000023152"/>
    </source>
</evidence>
<evidence type="ECO:0000313" key="1">
    <source>
        <dbReference type="EMBL" id="ETO36375.1"/>
    </source>
</evidence>
<protein>
    <submittedName>
        <fullName evidence="1">Uncharacterized protein</fullName>
    </submittedName>
</protein>
<reference evidence="1 2" key="1">
    <citation type="journal article" date="2013" name="Curr. Biol.">
        <title>The Genome of the Foraminiferan Reticulomyxa filosa.</title>
        <authorList>
            <person name="Glockner G."/>
            <person name="Hulsmann N."/>
            <person name="Schleicher M."/>
            <person name="Noegel A.A."/>
            <person name="Eichinger L."/>
            <person name="Gallinger C."/>
            <person name="Pawlowski J."/>
            <person name="Sierra R."/>
            <person name="Euteneuer U."/>
            <person name="Pillet L."/>
            <person name="Moustafa A."/>
            <person name="Platzer M."/>
            <person name="Groth M."/>
            <person name="Szafranski K."/>
            <person name="Schliwa M."/>
        </authorList>
    </citation>
    <scope>NUCLEOTIDE SEQUENCE [LARGE SCALE GENOMIC DNA]</scope>
</reference>
<proteinExistence type="predicted"/>
<sequence>MFVISIKFQQLSSFLIALERVHNKMCKMQMDTYNLSKKKSKHFYILKVIQNIRYSFKKIHLNNQKHFTKNDGKQHEDMNEALIAGENCLKQLLITVKIKTIAISKDDFTKFENNWKK</sequence>
<comment type="caution">
    <text evidence="1">The sequence shown here is derived from an EMBL/GenBank/DDBJ whole genome shotgun (WGS) entry which is preliminary data.</text>
</comment>
<dbReference type="EMBL" id="ASPP01000729">
    <property type="protein sequence ID" value="ETO36375.1"/>
    <property type="molecule type" value="Genomic_DNA"/>
</dbReference>